<proteinExistence type="predicted"/>
<name>A0A565BCP1_9BRAS</name>
<dbReference type="EMBL" id="CABITT030000003">
    <property type="protein sequence ID" value="VVA99134.1"/>
    <property type="molecule type" value="Genomic_DNA"/>
</dbReference>
<gene>
    <name evidence="2" type="ORF">ANE_LOCUS9579</name>
</gene>
<organism evidence="2 3">
    <name type="scientific">Arabis nemorensis</name>
    <dbReference type="NCBI Taxonomy" id="586526"/>
    <lineage>
        <taxon>Eukaryota</taxon>
        <taxon>Viridiplantae</taxon>
        <taxon>Streptophyta</taxon>
        <taxon>Embryophyta</taxon>
        <taxon>Tracheophyta</taxon>
        <taxon>Spermatophyta</taxon>
        <taxon>Magnoliopsida</taxon>
        <taxon>eudicotyledons</taxon>
        <taxon>Gunneridae</taxon>
        <taxon>Pentapetalae</taxon>
        <taxon>rosids</taxon>
        <taxon>malvids</taxon>
        <taxon>Brassicales</taxon>
        <taxon>Brassicaceae</taxon>
        <taxon>Arabideae</taxon>
        <taxon>Arabis</taxon>
    </lineage>
</organism>
<dbReference type="AlphaFoldDB" id="A0A565BCP1"/>
<keyword evidence="3" id="KW-1185">Reference proteome</keyword>
<dbReference type="Proteomes" id="UP000489600">
    <property type="component" value="Unassembled WGS sequence"/>
</dbReference>
<feature type="region of interest" description="Disordered" evidence="1">
    <location>
        <begin position="1"/>
        <end position="62"/>
    </location>
</feature>
<protein>
    <submittedName>
        <fullName evidence="2">Uncharacterized protein</fullName>
    </submittedName>
</protein>
<comment type="caution">
    <text evidence="2">The sequence shown here is derived from an EMBL/GenBank/DDBJ whole genome shotgun (WGS) entry which is preliminary data.</text>
</comment>
<sequence>MDMASTSKKKSVRRDLLSELREAREPAEERKAEKSSTKEWVKKVFDKSEENPAAVGASAKRR</sequence>
<evidence type="ECO:0000256" key="1">
    <source>
        <dbReference type="SAM" id="MobiDB-lite"/>
    </source>
</evidence>
<accession>A0A565BCP1</accession>
<feature type="compositionally biased region" description="Basic and acidic residues" evidence="1">
    <location>
        <begin position="13"/>
        <end position="50"/>
    </location>
</feature>
<reference evidence="2" key="1">
    <citation type="submission" date="2019-07" db="EMBL/GenBank/DDBJ databases">
        <authorList>
            <person name="Dittberner H."/>
        </authorList>
    </citation>
    <scope>NUCLEOTIDE SEQUENCE [LARGE SCALE GENOMIC DNA]</scope>
</reference>
<evidence type="ECO:0000313" key="3">
    <source>
        <dbReference type="Proteomes" id="UP000489600"/>
    </source>
</evidence>
<evidence type="ECO:0000313" key="2">
    <source>
        <dbReference type="EMBL" id="VVA99134.1"/>
    </source>
</evidence>